<comment type="caution">
    <text evidence="3">The sequence shown here is derived from an EMBL/GenBank/DDBJ whole genome shotgun (WGS) entry which is preliminary data.</text>
</comment>
<keyword evidence="1" id="KW-0378">Hydrolase</keyword>
<keyword evidence="4" id="KW-1185">Reference proteome</keyword>
<evidence type="ECO:0000256" key="1">
    <source>
        <dbReference type="ARBA" id="ARBA00022801"/>
    </source>
</evidence>
<dbReference type="EMBL" id="MJBS01000223">
    <property type="protein sequence ID" value="OHE90774.1"/>
    <property type="molecule type" value="Genomic_DNA"/>
</dbReference>
<sequence length="161" mass="17764">MDLNYLYPRVGVAAIIQRRDGKVVIGKRESSHGAGTLQLPGGHLEKGESFFACAERETMEETGLAVRGAEVVTVTNDVYEDLERHYITIFVRCEMEDENAEPVVREPQKCSGWGWMSWREVRDVNQAAKGGVGPGMKLFLPLQNLVEGNPDLGQTADAEGN</sequence>
<dbReference type="Pfam" id="PF00293">
    <property type="entry name" value="NUDIX"/>
    <property type="match status" value="1"/>
</dbReference>
<evidence type="ECO:0000313" key="4">
    <source>
        <dbReference type="Proteomes" id="UP000176998"/>
    </source>
</evidence>
<dbReference type="InterPro" id="IPR020084">
    <property type="entry name" value="NUDIX_hydrolase_CS"/>
</dbReference>
<dbReference type="PROSITE" id="PS51462">
    <property type="entry name" value="NUDIX"/>
    <property type="match status" value="1"/>
</dbReference>
<gene>
    <name evidence="3" type="ORF">CORC01_13914</name>
</gene>
<protein>
    <submittedName>
        <fullName evidence="3">NUDIX domain-containing protein</fullName>
    </submittedName>
</protein>
<dbReference type="PROSITE" id="PS00893">
    <property type="entry name" value="NUDIX_BOX"/>
    <property type="match status" value="1"/>
</dbReference>
<reference evidence="3 4" key="1">
    <citation type="submission" date="2016-09" db="EMBL/GenBank/DDBJ databases">
        <authorList>
            <person name="Capua I."/>
            <person name="De Benedictis P."/>
            <person name="Joannis T."/>
            <person name="Lombin L.H."/>
            <person name="Cattoli G."/>
        </authorList>
    </citation>
    <scope>NUCLEOTIDE SEQUENCE [LARGE SCALE GENOMIC DNA]</scope>
    <source>
        <strain evidence="3 4">IMI 309357</strain>
    </source>
</reference>
<dbReference type="SUPFAM" id="SSF55811">
    <property type="entry name" value="Nudix"/>
    <property type="match status" value="1"/>
</dbReference>
<evidence type="ECO:0000259" key="2">
    <source>
        <dbReference type="PROSITE" id="PS51462"/>
    </source>
</evidence>
<feature type="domain" description="Nudix hydrolase" evidence="2">
    <location>
        <begin position="7"/>
        <end position="138"/>
    </location>
</feature>
<dbReference type="GeneID" id="34567039"/>
<proteinExistence type="predicted"/>
<name>A0A1G4ANM8_9PEZI</name>
<evidence type="ECO:0000313" key="3">
    <source>
        <dbReference type="EMBL" id="OHE90774.1"/>
    </source>
</evidence>
<dbReference type="Proteomes" id="UP000176998">
    <property type="component" value="Unassembled WGS sequence"/>
</dbReference>
<accession>A0A1G4ANM8</accession>
<dbReference type="PANTHER" id="PTHR16099">
    <property type="entry name" value="8-OXO-DGTP DIPHOSPHATES NUDT15"/>
    <property type="match status" value="1"/>
</dbReference>
<dbReference type="InterPro" id="IPR000086">
    <property type="entry name" value="NUDIX_hydrolase_dom"/>
</dbReference>
<dbReference type="PANTHER" id="PTHR16099:SF5">
    <property type="entry name" value="NUCLEOTIDE TRIPHOSPHATE DIPHOSPHATASE NUDT15"/>
    <property type="match status" value="1"/>
</dbReference>
<dbReference type="AlphaFoldDB" id="A0A1G4ANM8"/>
<dbReference type="STRING" id="1209926.A0A1G4ANM8"/>
<dbReference type="GO" id="GO:0035539">
    <property type="term" value="F:8-oxo-7,8-dihydrodeoxyguanosine triphosphate pyrophosphatase activity"/>
    <property type="evidence" value="ECO:0007669"/>
    <property type="project" value="TreeGrafter"/>
</dbReference>
<dbReference type="Gene3D" id="3.90.79.10">
    <property type="entry name" value="Nucleoside Triphosphate Pyrophosphohydrolase"/>
    <property type="match status" value="1"/>
</dbReference>
<dbReference type="InterPro" id="IPR015797">
    <property type="entry name" value="NUDIX_hydrolase-like_dom_sf"/>
</dbReference>
<dbReference type="OrthoDB" id="447842at2759"/>
<dbReference type="FunFam" id="3.90.79.10:FF:000060">
    <property type="entry name" value="Nudix hydrolase 1"/>
    <property type="match status" value="1"/>
</dbReference>
<dbReference type="GO" id="GO:0005829">
    <property type="term" value="C:cytosol"/>
    <property type="evidence" value="ECO:0007669"/>
    <property type="project" value="TreeGrafter"/>
</dbReference>
<organism evidence="3 4">
    <name type="scientific">Colletotrichum orchidophilum</name>
    <dbReference type="NCBI Taxonomy" id="1209926"/>
    <lineage>
        <taxon>Eukaryota</taxon>
        <taxon>Fungi</taxon>
        <taxon>Dikarya</taxon>
        <taxon>Ascomycota</taxon>
        <taxon>Pezizomycotina</taxon>
        <taxon>Sordariomycetes</taxon>
        <taxon>Hypocreomycetidae</taxon>
        <taxon>Glomerellales</taxon>
        <taxon>Glomerellaceae</taxon>
        <taxon>Colletotrichum</taxon>
    </lineage>
</organism>
<dbReference type="RefSeq" id="XP_022467949.1">
    <property type="nucleotide sequence ID" value="XM_022625529.1"/>
</dbReference>
<dbReference type="GO" id="GO:0006203">
    <property type="term" value="P:dGTP catabolic process"/>
    <property type="evidence" value="ECO:0007669"/>
    <property type="project" value="TreeGrafter"/>
</dbReference>
<dbReference type="CDD" id="cd04678">
    <property type="entry name" value="NUDIX_MTH2_Nudt15"/>
    <property type="match status" value="1"/>
</dbReference>